<gene>
    <name evidence="1" type="ORF">CGOC_LOCUS7092</name>
</gene>
<reference evidence="1 2" key="1">
    <citation type="submission" date="2018-11" db="EMBL/GenBank/DDBJ databases">
        <authorList>
            <consortium name="Pathogen Informatics"/>
        </authorList>
    </citation>
    <scope>NUCLEOTIDE SEQUENCE [LARGE SCALE GENOMIC DNA]</scope>
</reference>
<organism evidence="1 2">
    <name type="scientific">Cylicostephanus goldi</name>
    <name type="common">Nematode worm</name>
    <dbReference type="NCBI Taxonomy" id="71465"/>
    <lineage>
        <taxon>Eukaryota</taxon>
        <taxon>Metazoa</taxon>
        <taxon>Ecdysozoa</taxon>
        <taxon>Nematoda</taxon>
        <taxon>Chromadorea</taxon>
        <taxon>Rhabditida</taxon>
        <taxon>Rhabditina</taxon>
        <taxon>Rhabditomorpha</taxon>
        <taxon>Strongyloidea</taxon>
        <taxon>Strongylidae</taxon>
        <taxon>Cylicostephanus</taxon>
    </lineage>
</organism>
<sequence length="107" mass="11620">MPLDAMSSSTPMSSTTTQTTTVKFEDVVKPNAVANDTVVTWQVGVQVEEDETEKPNTESEQTVVTVAPVNADSAQTTAVIRFAFVQMLLQQPLPFLSDEFTCFSSQA</sequence>
<keyword evidence="2" id="KW-1185">Reference proteome</keyword>
<name>A0A3P6SVB8_CYLGO</name>
<evidence type="ECO:0000313" key="1">
    <source>
        <dbReference type="EMBL" id="VDK74979.1"/>
    </source>
</evidence>
<accession>A0A3P6SVB8</accession>
<proteinExistence type="predicted"/>
<dbReference type="EMBL" id="UYRV01024164">
    <property type="protein sequence ID" value="VDK74979.1"/>
    <property type="molecule type" value="Genomic_DNA"/>
</dbReference>
<dbReference type="Proteomes" id="UP000271889">
    <property type="component" value="Unassembled WGS sequence"/>
</dbReference>
<protein>
    <submittedName>
        <fullName evidence="1">Uncharacterized protein</fullName>
    </submittedName>
</protein>
<dbReference type="AlphaFoldDB" id="A0A3P6SVB8"/>
<evidence type="ECO:0000313" key="2">
    <source>
        <dbReference type="Proteomes" id="UP000271889"/>
    </source>
</evidence>